<dbReference type="PANTHER" id="PTHR11472">
    <property type="entry name" value="DNA REPAIR DEAD HELICASE RAD3/XP-D SUBFAMILY MEMBER"/>
    <property type="match status" value="1"/>
</dbReference>
<dbReference type="InterPro" id="IPR045028">
    <property type="entry name" value="DinG/Rad3-like"/>
</dbReference>
<evidence type="ECO:0000313" key="3">
    <source>
        <dbReference type="EMBL" id="CAD9600069.1"/>
    </source>
</evidence>
<dbReference type="GO" id="GO:0003678">
    <property type="term" value="F:DNA helicase activity"/>
    <property type="evidence" value="ECO:0007669"/>
    <property type="project" value="TreeGrafter"/>
</dbReference>
<dbReference type="SMART" id="SM00491">
    <property type="entry name" value="HELICc2"/>
    <property type="match status" value="1"/>
</dbReference>
<dbReference type="Pfam" id="PF13307">
    <property type="entry name" value="Helicase_C_2"/>
    <property type="match status" value="1"/>
</dbReference>
<dbReference type="AlphaFoldDB" id="A0A7S2L9Q4"/>
<dbReference type="GO" id="GO:0005634">
    <property type="term" value="C:nucleus"/>
    <property type="evidence" value="ECO:0007669"/>
    <property type="project" value="TreeGrafter"/>
</dbReference>
<dbReference type="GO" id="GO:1990918">
    <property type="term" value="P:double-strand break repair involved in meiotic recombination"/>
    <property type="evidence" value="ECO:0007669"/>
    <property type="project" value="TreeGrafter"/>
</dbReference>
<evidence type="ECO:0000259" key="2">
    <source>
        <dbReference type="SMART" id="SM00491"/>
    </source>
</evidence>
<dbReference type="GO" id="GO:0005524">
    <property type="term" value="F:ATP binding"/>
    <property type="evidence" value="ECO:0007669"/>
    <property type="project" value="InterPro"/>
</dbReference>
<proteinExistence type="predicted"/>
<dbReference type="PANTHER" id="PTHR11472:SF47">
    <property type="entry name" value="FANCONI ANEMIA GROUP J PROTEIN"/>
    <property type="match status" value="1"/>
</dbReference>
<name>A0A7S2L9Q4_9STRA</name>
<dbReference type="EMBL" id="HBGY01026467">
    <property type="protein sequence ID" value="CAD9600069.1"/>
    <property type="molecule type" value="Transcribed_RNA"/>
</dbReference>
<dbReference type="GO" id="GO:0016818">
    <property type="term" value="F:hydrolase activity, acting on acid anhydrides, in phosphorus-containing anhydrides"/>
    <property type="evidence" value="ECO:0007669"/>
    <property type="project" value="InterPro"/>
</dbReference>
<organism evidence="3">
    <name type="scientific">Leptocylindrus danicus</name>
    <dbReference type="NCBI Taxonomy" id="163516"/>
    <lineage>
        <taxon>Eukaryota</taxon>
        <taxon>Sar</taxon>
        <taxon>Stramenopiles</taxon>
        <taxon>Ochrophyta</taxon>
        <taxon>Bacillariophyta</taxon>
        <taxon>Coscinodiscophyceae</taxon>
        <taxon>Chaetocerotophycidae</taxon>
        <taxon>Leptocylindrales</taxon>
        <taxon>Leptocylindraceae</taxon>
        <taxon>Leptocylindrus</taxon>
    </lineage>
</organism>
<feature type="domain" description="ATP-dependent helicase C-terminal" evidence="2">
    <location>
        <begin position="86"/>
        <end position="257"/>
    </location>
</feature>
<dbReference type="GO" id="GO:0003676">
    <property type="term" value="F:nucleic acid binding"/>
    <property type="evidence" value="ECO:0007669"/>
    <property type="project" value="InterPro"/>
</dbReference>
<dbReference type="Gene3D" id="3.40.50.300">
    <property type="entry name" value="P-loop containing nucleotide triphosphate hydrolases"/>
    <property type="match status" value="1"/>
</dbReference>
<dbReference type="GO" id="GO:0006289">
    <property type="term" value="P:nucleotide-excision repair"/>
    <property type="evidence" value="ECO:0007669"/>
    <property type="project" value="TreeGrafter"/>
</dbReference>
<accession>A0A7S2L9Q4</accession>
<evidence type="ECO:0000256" key="1">
    <source>
        <dbReference type="SAM" id="MobiDB-lite"/>
    </source>
</evidence>
<dbReference type="InterPro" id="IPR006555">
    <property type="entry name" value="ATP-dep_Helicase_C"/>
</dbReference>
<sequence>MKDDDEKGKRYGRLQITPRPLEANHVIDLPKQLLALSIGHFRDGSPLTVAYKYYSKKGFMYKLGDAIASVVESIPKGGILIFVPSYSFLKKCTDAWNPTSRSRHWSDEVLEDDLGRTIWDRLTESKTRVILEPNSGGQEMFEEKRNEYVQRIKGRGSCVLLAVFRGKMSEGVSFNDDNARGVICVGLPYPNARDRSVEAKRAYNDEQRRLRGRTNLLPGMEWYSQQAYRALAQALGRCIRHAADYGAVIMMDSRHCDTGGARVNGVSPAHRNLPKWMRHHMRNLVSSSGYANYQGTNVVCGGWPGLATEMARFFAEAPIHAASVLAKQQDSLKAAKERAEKQGSSNHYFDGRSGKWCPRVIITPQTADPCTPNIKKPDDLKSTDDDGAGSATGPVIISASPAAMKTPEAN</sequence>
<dbReference type="InterPro" id="IPR027417">
    <property type="entry name" value="P-loop_NTPase"/>
</dbReference>
<feature type="compositionally biased region" description="Basic and acidic residues" evidence="1">
    <location>
        <begin position="375"/>
        <end position="384"/>
    </location>
</feature>
<protein>
    <recommendedName>
        <fullName evidence="2">ATP-dependent helicase C-terminal domain-containing protein</fullName>
    </recommendedName>
</protein>
<reference evidence="3" key="1">
    <citation type="submission" date="2021-01" db="EMBL/GenBank/DDBJ databases">
        <authorList>
            <person name="Corre E."/>
            <person name="Pelletier E."/>
            <person name="Niang G."/>
            <person name="Scheremetjew M."/>
            <person name="Finn R."/>
            <person name="Kale V."/>
            <person name="Holt S."/>
            <person name="Cochrane G."/>
            <person name="Meng A."/>
            <person name="Brown T."/>
            <person name="Cohen L."/>
        </authorList>
    </citation>
    <scope>NUCLEOTIDE SEQUENCE</scope>
    <source>
        <strain evidence="3">B650</strain>
    </source>
</reference>
<gene>
    <name evidence="3" type="ORF">LDAN0321_LOCUS16377</name>
</gene>
<feature type="region of interest" description="Disordered" evidence="1">
    <location>
        <begin position="366"/>
        <end position="410"/>
    </location>
</feature>